<dbReference type="VEuPathDB" id="FungiDB:ASPACDRAFT_112707"/>
<gene>
    <name evidence="2" type="ORF">ASPACDRAFT_112707</name>
</gene>
<feature type="region of interest" description="Disordered" evidence="1">
    <location>
        <begin position="1"/>
        <end position="41"/>
    </location>
</feature>
<evidence type="ECO:0000313" key="3">
    <source>
        <dbReference type="Proteomes" id="UP000184546"/>
    </source>
</evidence>
<evidence type="ECO:0000313" key="2">
    <source>
        <dbReference type="EMBL" id="OJK04256.1"/>
    </source>
</evidence>
<dbReference type="RefSeq" id="XP_020060595.1">
    <property type="nucleotide sequence ID" value="XM_020195662.1"/>
</dbReference>
<dbReference type="Proteomes" id="UP000184546">
    <property type="component" value="Unassembled WGS sequence"/>
</dbReference>
<dbReference type="AlphaFoldDB" id="A0A1L9X715"/>
<organism evidence="2 3">
    <name type="scientific">Aspergillus aculeatus (strain ATCC 16872 / CBS 172.66 / WB 5094)</name>
    <dbReference type="NCBI Taxonomy" id="690307"/>
    <lineage>
        <taxon>Eukaryota</taxon>
        <taxon>Fungi</taxon>
        <taxon>Dikarya</taxon>
        <taxon>Ascomycota</taxon>
        <taxon>Pezizomycotina</taxon>
        <taxon>Eurotiomycetes</taxon>
        <taxon>Eurotiomycetidae</taxon>
        <taxon>Eurotiales</taxon>
        <taxon>Aspergillaceae</taxon>
        <taxon>Aspergillus</taxon>
        <taxon>Aspergillus subgen. Circumdati</taxon>
    </lineage>
</organism>
<proteinExistence type="predicted"/>
<dbReference type="GeneID" id="30969476"/>
<dbReference type="PANTHER" id="PTHR34213:SF2">
    <property type="entry name" value="NUCLEAR TRANSPORT FACTOR 2 (NTF2) FAMILY PROTEIN"/>
    <property type="match status" value="1"/>
</dbReference>
<accession>A0A1L9X715</accession>
<name>A0A1L9X715_ASPA1</name>
<dbReference type="OMA" id="HELVWKQ"/>
<sequence>MPSTTTPHPAQRAVEPHPTPPLDPTTHQPSYAPNPDASLPLSPTRQAIQRHILNLYGGSASASDMQVYAEQAVYDDPLSYCDTRYKIAGQWYGIPKLFARSETLATEVVASPDDELVWKQRQRYTVAGVHASKVVDSLVSLRLEAVGGQEKVVYHKDMWNEKDYDHEGFGAWVKKLNGDKLTHVTQPPEEI</sequence>
<reference evidence="3" key="1">
    <citation type="journal article" date="2017" name="Genome Biol.">
        <title>Comparative genomics reveals high biological diversity and specific adaptations in the industrially and medically important fungal genus Aspergillus.</title>
        <authorList>
            <person name="de Vries R.P."/>
            <person name="Riley R."/>
            <person name="Wiebenga A."/>
            <person name="Aguilar-Osorio G."/>
            <person name="Amillis S."/>
            <person name="Uchima C.A."/>
            <person name="Anderluh G."/>
            <person name="Asadollahi M."/>
            <person name="Askin M."/>
            <person name="Barry K."/>
            <person name="Battaglia E."/>
            <person name="Bayram O."/>
            <person name="Benocci T."/>
            <person name="Braus-Stromeyer S.A."/>
            <person name="Caldana C."/>
            <person name="Canovas D."/>
            <person name="Cerqueira G.C."/>
            <person name="Chen F."/>
            <person name="Chen W."/>
            <person name="Choi C."/>
            <person name="Clum A."/>
            <person name="Dos Santos R.A."/>
            <person name="Damasio A.R."/>
            <person name="Diallinas G."/>
            <person name="Emri T."/>
            <person name="Fekete E."/>
            <person name="Flipphi M."/>
            <person name="Freyberg S."/>
            <person name="Gallo A."/>
            <person name="Gournas C."/>
            <person name="Habgood R."/>
            <person name="Hainaut M."/>
            <person name="Harispe M.L."/>
            <person name="Henrissat B."/>
            <person name="Hilden K.S."/>
            <person name="Hope R."/>
            <person name="Hossain A."/>
            <person name="Karabika E."/>
            <person name="Karaffa L."/>
            <person name="Karanyi Z."/>
            <person name="Krasevec N."/>
            <person name="Kuo A."/>
            <person name="Kusch H."/>
            <person name="LaButti K."/>
            <person name="Lagendijk E.L."/>
            <person name="Lapidus A."/>
            <person name="Levasseur A."/>
            <person name="Lindquist E."/>
            <person name="Lipzen A."/>
            <person name="Logrieco A.F."/>
            <person name="MacCabe A."/>
            <person name="Maekelae M.R."/>
            <person name="Malavazi I."/>
            <person name="Melin P."/>
            <person name="Meyer V."/>
            <person name="Mielnichuk N."/>
            <person name="Miskei M."/>
            <person name="Molnar A.P."/>
            <person name="Mule G."/>
            <person name="Ngan C.Y."/>
            <person name="Orejas M."/>
            <person name="Orosz E."/>
            <person name="Ouedraogo J.P."/>
            <person name="Overkamp K.M."/>
            <person name="Park H.-S."/>
            <person name="Perrone G."/>
            <person name="Piumi F."/>
            <person name="Punt P.J."/>
            <person name="Ram A.F."/>
            <person name="Ramon A."/>
            <person name="Rauscher S."/>
            <person name="Record E."/>
            <person name="Riano-Pachon D.M."/>
            <person name="Robert V."/>
            <person name="Roehrig J."/>
            <person name="Ruller R."/>
            <person name="Salamov A."/>
            <person name="Salih N.S."/>
            <person name="Samson R.A."/>
            <person name="Sandor E."/>
            <person name="Sanguinetti M."/>
            <person name="Schuetze T."/>
            <person name="Sepcic K."/>
            <person name="Shelest E."/>
            <person name="Sherlock G."/>
            <person name="Sophianopoulou V."/>
            <person name="Squina F.M."/>
            <person name="Sun H."/>
            <person name="Susca A."/>
            <person name="Todd R.B."/>
            <person name="Tsang A."/>
            <person name="Unkles S.E."/>
            <person name="van de Wiele N."/>
            <person name="van Rossen-Uffink D."/>
            <person name="Oliveira J.V."/>
            <person name="Vesth T.C."/>
            <person name="Visser J."/>
            <person name="Yu J.-H."/>
            <person name="Zhou M."/>
            <person name="Andersen M.R."/>
            <person name="Archer D.B."/>
            <person name="Baker S.E."/>
            <person name="Benoit I."/>
            <person name="Brakhage A.A."/>
            <person name="Braus G.H."/>
            <person name="Fischer R."/>
            <person name="Frisvad J.C."/>
            <person name="Goldman G.H."/>
            <person name="Houbraken J."/>
            <person name="Oakley B."/>
            <person name="Pocsi I."/>
            <person name="Scazzocchio C."/>
            <person name="Seiboth B."/>
            <person name="vanKuyk P.A."/>
            <person name="Wortman J."/>
            <person name="Dyer P.S."/>
            <person name="Grigoriev I.V."/>
        </authorList>
    </citation>
    <scope>NUCLEOTIDE SEQUENCE [LARGE SCALE GENOMIC DNA]</scope>
    <source>
        <strain evidence="3">ATCC 16872 / CBS 172.66 / WB 5094</strain>
    </source>
</reference>
<dbReference type="EMBL" id="KV878971">
    <property type="protein sequence ID" value="OJK04256.1"/>
    <property type="molecule type" value="Genomic_DNA"/>
</dbReference>
<evidence type="ECO:0000256" key="1">
    <source>
        <dbReference type="SAM" id="MobiDB-lite"/>
    </source>
</evidence>
<dbReference type="PANTHER" id="PTHR34213">
    <property type="entry name" value="NUCLEAR TRANSPORT FACTOR 2 (NTF2) FAMILY PROTEIN"/>
    <property type="match status" value="1"/>
</dbReference>
<protein>
    <recommendedName>
        <fullName evidence="4">SnoaL-like domain-containing protein</fullName>
    </recommendedName>
</protein>
<dbReference type="STRING" id="690307.A0A1L9X715"/>
<dbReference type="OrthoDB" id="2400485at2759"/>
<evidence type="ECO:0008006" key="4">
    <source>
        <dbReference type="Google" id="ProtNLM"/>
    </source>
</evidence>
<keyword evidence="3" id="KW-1185">Reference proteome</keyword>